<evidence type="ECO:0000256" key="5">
    <source>
        <dbReference type="ARBA" id="ARBA00022553"/>
    </source>
</evidence>
<evidence type="ECO:0000256" key="11">
    <source>
        <dbReference type="ARBA" id="ARBA00023136"/>
    </source>
</evidence>
<dbReference type="Proteomes" id="UP000290407">
    <property type="component" value="Unassembled WGS sequence"/>
</dbReference>
<evidence type="ECO:0000256" key="10">
    <source>
        <dbReference type="ARBA" id="ARBA00023012"/>
    </source>
</evidence>
<dbReference type="PANTHER" id="PTHR45339">
    <property type="entry name" value="HYBRID SIGNAL TRANSDUCTION HISTIDINE KINASE J"/>
    <property type="match status" value="1"/>
</dbReference>
<dbReference type="Pfam" id="PF00512">
    <property type="entry name" value="HisKA"/>
    <property type="match status" value="1"/>
</dbReference>
<evidence type="ECO:0000256" key="13">
    <source>
        <dbReference type="PROSITE-ProRule" id="PRU00169"/>
    </source>
</evidence>
<dbReference type="InterPro" id="IPR000700">
    <property type="entry name" value="PAS-assoc_C"/>
</dbReference>
<dbReference type="InterPro" id="IPR013655">
    <property type="entry name" value="PAS_fold_3"/>
</dbReference>
<evidence type="ECO:0000259" key="17">
    <source>
        <dbReference type="PROSITE" id="PS50112"/>
    </source>
</evidence>
<dbReference type="Pfam" id="PF00072">
    <property type="entry name" value="Response_reg"/>
    <property type="match status" value="1"/>
</dbReference>
<dbReference type="Gene3D" id="3.30.565.10">
    <property type="entry name" value="Histidine kinase-like ATPase, C-terminal domain"/>
    <property type="match status" value="1"/>
</dbReference>
<dbReference type="SMART" id="SM00086">
    <property type="entry name" value="PAC"/>
    <property type="match status" value="2"/>
</dbReference>
<dbReference type="InterPro" id="IPR003594">
    <property type="entry name" value="HATPase_dom"/>
</dbReference>
<evidence type="ECO:0000256" key="4">
    <source>
        <dbReference type="ARBA" id="ARBA00022475"/>
    </source>
</evidence>
<dbReference type="SMART" id="SM00388">
    <property type="entry name" value="HisKA"/>
    <property type="match status" value="1"/>
</dbReference>
<dbReference type="SUPFAM" id="SSF47226">
    <property type="entry name" value="Histidine-containing phosphotransfer domain, HPT domain"/>
    <property type="match status" value="1"/>
</dbReference>
<keyword evidence="21" id="KW-1185">Reference proteome</keyword>
<evidence type="ECO:0000313" key="21">
    <source>
        <dbReference type="Proteomes" id="UP000290407"/>
    </source>
</evidence>
<dbReference type="InterPro" id="IPR001610">
    <property type="entry name" value="PAC"/>
</dbReference>
<organism evidence="20 21">
    <name type="scientific">Spirosoma sordidisoli</name>
    <dbReference type="NCBI Taxonomy" id="2502893"/>
    <lineage>
        <taxon>Bacteria</taxon>
        <taxon>Pseudomonadati</taxon>
        <taxon>Bacteroidota</taxon>
        <taxon>Cytophagia</taxon>
        <taxon>Cytophagales</taxon>
        <taxon>Cytophagaceae</taxon>
        <taxon>Spirosoma</taxon>
    </lineage>
</organism>
<dbReference type="InterPro" id="IPR001789">
    <property type="entry name" value="Sig_transdc_resp-reg_receiver"/>
</dbReference>
<feature type="domain" description="HPt" evidence="19">
    <location>
        <begin position="839"/>
        <end position="933"/>
    </location>
</feature>
<evidence type="ECO:0000259" key="19">
    <source>
        <dbReference type="PROSITE" id="PS50894"/>
    </source>
</evidence>
<dbReference type="Pfam" id="PF00989">
    <property type="entry name" value="PAS"/>
    <property type="match status" value="1"/>
</dbReference>
<evidence type="ECO:0000256" key="8">
    <source>
        <dbReference type="ARBA" id="ARBA00022840"/>
    </source>
</evidence>
<feature type="domain" description="Histidine kinase" evidence="15">
    <location>
        <begin position="450"/>
        <end position="670"/>
    </location>
</feature>
<proteinExistence type="predicted"/>
<feature type="domain" description="PAC" evidence="18">
    <location>
        <begin position="124"/>
        <end position="177"/>
    </location>
</feature>
<dbReference type="GO" id="GO:0006355">
    <property type="term" value="P:regulation of DNA-templated transcription"/>
    <property type="evidence" value="ECO:0007669"/>
    <property type="project" value="InterPro"/>
</dbReference>
<dbReference type="Gene3D" id="1.10.287.130">
    <property type="match status" value="1"/>
</dbReference>
<dbReference type="CDD" id="cd00082">
    <property type="entry name" value="HisKA"/>
    <property type="match status" value="1"/>
</dbReference>
<dbReference type="SUPFAM" id="SSF55874">
    <property type="entry name" value="ATPase domain of HSP90 chaperone/DNA topoisomerase II/histidine kinase"/>
    <property type="match status" value="1"/>
</dbReference>
<dbReference type="PROSITE" id="PS50109">
    <property type="entry name" value="HIS_KIN"/>
    <property type="match status" value="1"/>
</dbReference>
<keyword evidence="10" id="KW-0902">Two-component regulatory system</keyword>
<keyword evidence="4" id="KW-1003">Cell membrane</keyword>
<dbReference type="PRINTS" id="PR00344">
    <property type="entry name" value="BCTRLSENSOR"/>
</dbReference>
<feature type="domain" description="PAS" evidence="17">
    <location>
        <begin position="47"/>
        <end position="123"/>
    </location>
</feature>
<evidence type="ECO:0000259" key="18">
    <source>
        <dbReference type="PROSITE" id="PS50113"/>
    </source>
</evidence>
<dbReference type="InterPro" id="IPR000014">
    <property type="entry name" value="PAS"/>
</dbReference>
<comment type="catalytic activity">
    <reaction evidence="1">
        <text>ATP + protein L-histidine = ADP + protein N-phospho-L-histidine.</text>
        <dbReference type="EC" id="2.7.13.3"/>
    </reaction>
</comment>
<dbReference type="InterPro" id="IPR003661">
    <property type="entry name" value="HisK_dim/P_dom"/>
</dbReference>
<dbReference type="CDD" id="cd00130">
    <property type="entry name" value="PAS"/>
    <property type="match status" value="2"/>
</dbReference>
<keyword evidence="11" id="KW-0472">Membrane</keyword>
<dbReference type="InterPro" id="IPR008207">
    <property type="entry name" value="Sig_transdc_His_kin_Hpt_dom"/>
</dbReference>
<dbReference type="Gene3D" id="1.20.120.160">
    <property type="entry name" value="HPT domain"/>
    <property type="match status" value="1"/>
</dbReference>
<dbReference type="PROSITE" id="PS50110">
    <property type="entry name" value="RESPONSE_REGULATORY"/>
    <property type="match status" value="1"/>
</dbReference>
<dbReference type="InterPro" id="IPR004358">
    <property type="entry name" value="Sig_transdc_His_kin-like_C"/>
</dbReference>
<dbReference type="InterPro" id="IPR011006">
    <property type="entry name" value="CheY-like_superfamily"/>
</dbReference>
<evidence type="ECO:0000256" key="1">
    <source>
        <dbReference type="ARBA" id="ARBA00000085"/>
    </source>
</evidence>
<dbReference type="PROSITE" id="PS50894">
    <property type="entry name" value="HPT"/>
    <property type="match status" value="1"/>
</dbReference>
<dbReference type="InterPro" id="IPR035965">
    <property type="entry name" value="PAS-like_dom_sf"/>
</dbReference>
<keyword evidence="14" id="KW-0175">Coiled coil</keyword>
<sequence length="941" mass="105975">MESERIPDRPVASSSDAQLMLENERLRRELQRLEALVQQQHDTIVQNEQRWTFMLDGMADGVWELNLQTQTITRSARYRQMLGYSLDEFPDTVQIWMDLLHPQDRAAMADPGLRPYEEGLRQSHETTYRLLAKDGSYRHIVDRGQVVSYSADGKPLMMVGISTDVTEQKRLEEDLRRNLNRLANLIANFQDGILLEDENRSIVLVNQHFCDMFSVPLAPDQLIGLDCSGMAEQSKHYFAEPEPFVERVNQLLRDQKLVIGEELLLADGRVLERDYVPVFLDNVYTGHLWKYSDITKRKRADDAALRQKEKYQRIIENINLGLIEVDLDDRIVYTNQSFCAMSGYRADELIGEIATDVLLRGQNVSFMKEKSESRLSGKMDAYEVAVTSKGGEAMWWLISGAPLYSETGQVIGSTGIHLDITKQKQLESELRIAKQEAENSARAKELFLANMSHEIRTPMNAILSLGQQLTKTPLNEQQQFFLRMINTAGSNLLVIINDILDFSKIEAGQLSLEKIGFDMAELLRSAVHVMTHNADKKGLGLSLQLDGGIAPVLLGDPYRLNQILLNLIGNAIKFTDRGRVDVHCTYQQHHQMQTISITVADTGIGMDPQFQRNLFTKFTQEDGSIGRRYGGTGLGMSITKQLVDLMGGTIRVRSVKNEGTTVTVQLTLPIGTETDKPAQSQEIGQTGALSSRRILLVEDNEMNRLVVTTILDPYNMVIIEATNGLEAIELLRTESVDLVLMDVQMPVLDGLEATRIIRRDISTSLPIIALTASAIRKEKEACYQAGMNDFLAKPFDEKNLIGKLANWLKADSNLPQNQQETMNEDKYDLSSLQAISRGNDEFVRKMISLFCTETPAAAAQIKAAYESGDFETIKYLAHRTKPSIDNLGIESQRAPIRQIEQLAVTDPASPELKTLIDNFERAVINVTTHMRQTYLTDQEPG</sequence>
<feature type="modified residue" description="Phosphohistidine" evidence="12">
    <location>
        <position position="878"/>
    </location>
</feature>
<dbReference type="EMBL" id="SBLB01000004">
    <property type="protein sequence ID" value="RYC69002.1"/>
    <property type="molecule type" value="Genomic_DNA"/>
</dbReference>
<dbReference type="InterPro" id="IPR036641">
    <property type="entry name" value="HPT_dom_sf"/>
</dbReference>
<feature type="domain" description="Response regulatory" evidence="16">
    <location>
        <begin position="693"/>
        <end position="808"/>
    </location>
</feature>
<feature type="modified residue" description="4-aspartylphosphate" evidence="13">
    <location>
        <position position="742"/>
    </location>
</feature>
<dbReference type="SMART" id="SM00448">
    <property type="entry name" value="REC"/>
    <property type="match status" value="1"/>
</dbReference>
<feature type="domain" description="PAS" evidence="17">
    <location>
        <begin position="307"/>
        <end position="378"/>
    </location>
</feature>
<evidence type="ECO:0000256" key="3">
    <source>
        <dbReference type="ARBA" id="ARBA00012438"/>
    </source>
</evidence>
<dbReference type="GO" id="GO:0000155">
    <property type="term" value="F:phosphorelay sensor kinase activity"/>
    <property type="evidence" value="ECO:0007669"/>
    <property type="project" value="InterPro"/>
</dbReference>
<dbReference type="AlphaFoldDB" id="A0A4Q2UK38"/>
<dbReference type="SMART" id="SM00387">
    <property type="entry name" value="HATPase_c"/>
    <property type="match status" value="1"/>
</dbReference>
<evidence type="ECO:0000256" key="9">
    <source>
        <dbReference type="ARBA" id="ARBA00022989"/>
    </source>
</evidence>
<dbReference type="InterPro" id="IPR036890">
    <property type="entry name" value="HATPase_C_sf"/>
</dbReference>
<dbReference type="FunFam" id="3.30.565.10:FF:000010">
    <property type="entry name" value="Sensor histidine kinase RcsC"/>
    <property type="match status" value="1"/>
</dbReference>
<dbReference type="Pfam" id="PF08447">
    <property type="entry name" value="PAS_3"/>
    <property type="match status" value="1"/>
</dbReference>
<dbReference type="PROSITE" id="PS50113">
    <property type="entry name" value="PAC"/>
    <property type="match status" value="2"/>
</dbReference>
<evidence type="ECO:0000256" key="2">
    <source>
        <dbReference type="ARBA" id="ARBA00004651"/>
    </source>
</evidence>
<protein>
    <recommendedName>
        <fullName evidence="3">histidine kinase</fullName>
        <ecNumber evidence="3">2.7.13.3</ecNumber>
    </recommendedName>
</protein>
<dbReference type="InterPro" id="IPR005467">
    <property type="entry name" value="His_kinase_dom"/>
</dbReference>
<evidence type="ECO:0000256" key="6">
    <source>
        <dbReference type="ARBA" id="ARBA00022692"/>
    </source>
</evidence>
<dbReference type="GO" id="GO:0005524">
    <property type="term" value="F:ATP binding"/>
    <property type="evidence" value="ECO:0007669"/>
    <property type="project" value="UniProtKB-KW"/>
</dbReference>
<keyword evidence="5 13" id="KW-0597">Phosphoprotein</keyword>
<dbReference type="Pfam" id="PF13188">
    <property type="entry name" value="PAS_8"/>
    <property type="match status" value="1"/>
</dbReference>
<dbReference type="GO" id="GO:0005886">
    <property type="term" value="C:plasma membrane"/>
    <property type="evidence" value="ECO:0007669"/>
    <property type="project" value="UniProtKB-SubCell"/>
</dbReference>
<evidence type="ECO:0000256" key="12">
    <source>
        <dbReference type="PROSITE-ProRule" id="PRU00110"/>
    </source>
</evidence>
<evidence type="ECO:0000256" key="14">
    <source>
        <dbReference type="SAM" id="Coils"/>
    </source>
</evidence>
<dbReference type="CDD" id="cd17546">
    <property type="entry name" value="REC_hyHK_CKI1_RcsC-like"/>
    <property type="match status" value="1"/>
</dbReference>
<evidence type="ECO:0000256" key="7">
    <source>
        <dbReference type="ARBA" id="ARBA00022741"/>
    </source>
</evidence>
<keyword evidence="7" id="KW-0547">Nucleotide-binding</keyword>
<dbReference type="InterPro" id="IPR036097">
    <property type="entry name" value="HisK_dim/P_sf"/>
</dbReference>
<dbReference type="InterPro" id="IPR013767">
    <property type="entry name" value="PAS_fold"/>
</dbReference>
<evidence type="ECO:0000259" key="15">
    <source>
        <dbReference type="PROSITE" id="PS50109"/>
    </source>
</evidence>
<dbReference type="SUPFAM" id="SSF52172">
    <property type="entry name" value="CheY-like"/>
    <property type="match status" value="1"/>
</dbReference>
<evidence type="ECO:0000259" key="16">
    <source>
        <dbReference type="PROSITE" id="PS50110"/>
    </source>
</evidence>
<keyword evidence="9" id="KW-1133">Transmembrane helix</keyword>
<dbReference type="PANTHER" id="PTHR45339:SF1">
    <property type="entry name" value="HYBRID SIGNAL TRANSDUCTION HISTIDINE KINASE J"/>
    <property type="match status" value="1"/>
</dbReference>
<dbReference type="SMART" id="SM00091">
    <property type="entry name" value="PAS"/>
    <property type="match status" value="3"/>
</dbReference>
<dbReference type="RefSeq" id="WP_129602973.1">
    <property type="nucleotide sequence ID" value="NZ_SBLB01000004.1"/>
</dbReference>
<evidence type="ECO:0000313" key="20">
    <source>
        <dbReference type="EMBL" id="RYC69002.1"/>
    </source>
</evidence>
<feature type="coiled-coil region" evidence="14">
    <location>
        <begin position="16"/>
        <end position="50"/>
    </location>
</feature>
<dbReference type="NCBIfam" id="TIGR00229">
    <property type="entry name" value="sensory_box"/>
    <property type="match status" value="2"/>
</dbReference>
<feature type="domain" description="PAC" evidence="18">
    <location>
        <begin position="380"/>
        <end position="432"/>
    </location>
</feature>
<dbReference type="Gene3D" id="3.30.450.20">
    <property type="entry name" value="PAS domain"/>
    <property type="match status" value="3"/>
</dbReference>
<reference evidence="20 21" key="1">
    <citation type="submission" date="2019-01" db="EMBL/GenBank/DDBJ databases">
        <title>Spirosoma flava sp. nov., a propanil-degrading bacterium isolated from herbicide-contaminated soil.</title>
        <authorList>
            <person name="Zhang L."/>
            <person name="Jiang J.-D."/>
        </authorList>
    </citation>
    <scope>NUCLEOTIDE SEQUENCE [LARGE SCALE GENOMIC DNA]</scope>
    <source>
        <strain evidence="20 21">TY50</strain>
    </source>
</reference>
<dbReference type="PROSITE" id="PS50112">
    <property type="entry name" value="PAS"/>
    <property type="match status" value="2"/>
</dbReference>
<comment type="subcellular location">
    <subcellularLocation>
        <location evidence="2">Cell membrane</location>
        <topology evidence="2">Multi-pass membrane protein</topology>
    </subcellularLocation>
</comment>
<dbReference type="SUPFAM" id="SSF47384">
    <property type="entry name" value="Homodimeric domain of signal transducing histidine kinase"/>
    <property type="match status" value="1"/>
</dbReference>
<dbReference type="SUPFAM" id="SSF55785">
    <property type="entry name" value="PYP-like sensor domain (PAS domain)"/>
    <property type="match status" value="3"/>
</dbReference>
<dbReference type="EC" id="2.7.13.3" evidence="3"/>
<dbReference type="CDD" id="cd16922">
    <property type="entry name" value="HATPase_EvgS-ArcB-TorS-like"/>
    <property type="match status" value="1"/>
</dbReference>
<dbReference type="Gene3D" id="3.40.50.2300">
    <property type="match status" value="1"/>
</dbReference>
<dbReference type="Pfam" id="PF02518">
    <property type="entry name" value="HATPase_c"/>
    <property type="match status" value="1"/>
</dbReference>
<accession>A0A4Q2UK38</accession>
<keyword evidence="6" id="KW-0812">Transmembrane</keyword>
<gene>
    <name evidence="20" type="ORF">EQG79_16515</name>
</gene>
<name>A0A4Q2UK38_9BACT</name>
<comment type="caution">
    <text evidence="20">The sequence shown here is derived from an EMBL/GenBank/DDBJ whole genome shotgun (WGS) entry which is preliminary data.</text>
</comment>
<keyword evidence="8" id="KW-0067">ATP-binding</keyword>